<dbReference type="RefSeq" id="WP_159751945.1">
    <property type="nucleotide sequence ID" value="NZ_WUQX01000001.1"/>
</dbReference>
<evidence type="ECO:0008006" key="4">
    <source>
        <dbReference type="Google" id="ProtNLM"/>
    </source>
</evidence>
<dbReference type="EMBL" id="WUQX01000001">
    <property type="protein sequence ID" value="MXP76901.1"/>
    <property type="molecule type" value="Genomic_DNA"/>
</dbReference>
<keyword evidence="1" id="KW-0175">Coiled coil</keyword>
<organism evidence="2 3">
    <name type="scientific">Sporofaciens musculi</name>
    <dbReference type="NCBI Taxonomy" id="2681861"/>
    <lineage>
        <taxon>Bacteria</taxon>
        <taxon>Bacillati</taxon>
        <taxon>Bacillota</taxon>
        <taxon>Clostridia</taxon>
        <taxon>Lachnospirales</taxon>
        <taxon>Lachnospiraceae</taxon>
        <taxon>Sporofaciens</taxon>
    </lineage>
</organism>
<reference evidence="2 3" key="1">
    <citation type="submission" date="2019-12" db="EMBL/GenBank/DDBJ databases">
        <title>Sporaefaciens musculi gen. nov., sp. nov., a novel bacterium isolated from the caecum of an obese mouse.</title>
        <authorList>
            <person name="Rasmussen T.S."/>
            <person name="Streidl T."/>
            <person name="Hitch T.C.A."/>
            <person name="Wortmann E."/>
            <person name="Deptula P."/>
            <person name="Hansen M."/>
            <person name="Nielsen D.S."/>
            <person name="Clavel T."/>
            <person name="Vogensen F.K."/>
        </authorList>
    </citation>
    <scope>NUCLEOTIDE SEQUENCE [LARGE SCALE GENOMIC DNA]</scope>
    <source>
        <strain evidence="2 3">WCA-9-b2</strain>
    </source>
</reference>
<evidence type="ECO:0000313" key="3">
    <source>
        <dbReference type="Proteomes" id="UP000460412"/>
    </source>
</evidence>
<dbReference type="AlphaFoldDB" id="A0A7X3SK10"/>
<gene>
    <name evidence="2" type="ORF">GN277_16380</name>
</gene>
<accession>A0A7X3SK10</accession>
<evidence type="ECO:0000256" key="1">
    <source>
        <dbReference type="SAM" id="Coils"/>
    </source>
</evidence>
<comment type="caution">
    <text evidence="2">The sequence shown here is derived from an EMBL/GenBank/DDBJ whole genome shotgun (WGS) entry which is preliminary data.</text>
</comment>
<dbReference type="Pfam" id="PF12784">
    <property type="entry name" value="PDDEXK_2"/>
    <property type="match status" value="1"/>
</dbReference>
<sequence length="199" mass="24351">MADLLLREYRQVRNKITKRTFSYRRISNVYTIVLFEKSTSEFHEFPNKYIHKFRQMSDTGLKINLLQEYVFVPLDIFKENHQNRGIEERLSGWLTFLSSDKPEDIIALIKKYPDFKGMYEQIYEICQNIEQVMGMFSKELYELDRNTVRYMIDELQEENKRYKEENRHCKEQNEHFREENKRLNVALQEALEKLKEQKK</sequence>
<keyword evidence="3" id="KW-1185">Reference proteome</keyword>
<protein>
    <recommendedName>
        <fullName evidence="4">PD-(D/E)XK nuclease family transposase</fullName>
    </recommendedName>
</protein>
<proteinExistence type="predicted"/>
<dbReference type="Proteomes" id="UP000460412">
    <property type="component" value="Unassembled WGS sequence"/>
</dbReference>
<evidence type="ECO:0000313" key="2">
    <source>
        <dbReference type="EMBL" id="MXP76901.1"/>
    </source>
</evidence>
<feature type="coiled-coil region" evidence="1">
    <location>
        <begin position="145"/>
        <end position="197"/>
    </location>
</feature>
<name>A0A7X3SK10_9FIRM</name>